<dbReference type="EMBL" id="FVZE01000011">
    <property type="protein sequence ID" value="SLK10153.1"/>
    <property type="molecule type" value="Genomic_DNA"/>
</dbReference>
<evidence type="ECO:0000256" key="1">
    <source>
        <dbReference type="SAM" id="SignalP"/>
    </source>
</evidence>
<dbReference type="STRING" id="428990.SAMN06295987_1111"/>
<dbReference type="Gene3D" id="2.30.40.10">
    <property type="entry name" value="Urease, subunit C, domain 1"/>
    <property type="match status" value="1"/>
</dbReference>
<dbReference type="AlphaFoldDB" id="A0A1U6IQ59"/>
<dbReference type="Proteomes" id="UP000190989">
    <property type="component" value="Unassembled WGS sequence"/>
</dbReference>
<dbReference type="SUPFAM" id="SSF51556">
    <property type="entry name" value="Metallo-dependent hydrolases"/>
    <property type="match status" value="1"/>
</dbReference>
<dbReference type="InterPro" id="IPR006680">
    <property type="entry name" value="Amidohydro-rel"/>
</dbReference>
<dbReference type="PANTHER" id="PTHR43135">
    <property type="entry name" value="ALPHA-D-RIBOSE 1-METHYLPHOSPHONATE 5-TRIPHOSPHATE DIPHOSPHATASE"/>
    <property type="match status" value="1"/>
</dbReference>
<dbReference type="SMR" id="A0A1U6IQ59"/>
<gene>
    <name evidence="3" type="ORF">SAMN06295987_1111</name>
</gene>
<dbReference type="Pfam" id="PF01979">
    <property type="entry name" value="Amidohydro_1"/>
    <property type="match status" value="1"/>
</dbReference>
<proteinExistence type="predicted"/>
<dbReference type="InterPro" id="IPR032466">
    <property type="entry name" value="Metal_Hydrolase"/>
</dbReference>
<dbReference type="Gene3D" id="3.20.20.140">
    <property type="entry name" value="Metal-dependent hydrolases"/>
    <property type="match status" value="1"/>
</dbReference>
<dbReference type="SUPFAM" id="SSF51338">
    <property type="entry name" value="Composite domain of metallo-dependent hydrolases"/>
    <property type="match status" value="1"/>
</dbReference>
<name>A0A1U6IQ59_9SPHN</name>
<dbReference type="GO" id="GO:0016810">
    <property type="term" value="F:hydrolase activity, acting on carbon-nitrogen (but not peptide) bonds"/>
    <property type="evidence" value="ECO:0007669"/>
    <property type="project" value="InterPro"/>
</dbReference>
<evidence type="ECO:0000313" key="4">
    <source>
        <dbReference type="Proteomes" id="UP000190989"/>
    </source>
</evidence>
<keyword evidence="4" id="KW-1185">Reference proteome</keyword>
<dbReference type="InterPro" id="IPR011059">
    <property type="entry name" value="Metal-dep_hydrolase_composite"/>
</dbReference>
<dbReference type="CDD" id="cd01299">
    <property type="entry name" value="Met_dep_hydrolase_A"/>
    <property type="match status" value="1"/>
</dbReference>
<feature type="chain" id="PRO_5013160315" evidence="1">
    <location>
        <begin position="22"/>
        <end position="436"/>
    </location>
</feature>
<dbReference type="PANTHER" id="PTHR43135:SF3">
    <property type="entry name" value="ALPHA-D-RIBOSE 1-METHYLPHOSPHONATE 5-TRIPHOSPHATE DIPHOSPHATASE"/>
    <property type="match status" value="1"/>
</dbReference>
<accession>A0A1U6IQ59</accession>
<reference evidence="4" key="1">
    <citation type="submission" date="2017-02" db="EMBL/GenBank/DDBJ databases">
        <authorList>
            <person name="Varghese N."/>
            <person name="Submissions S."/>
        </authorList>
    </citation>
    <scope>NUCLEOTIDE SEQUENCE [LARGE SCALE GENOMIC DNA]</scope>
    <source>
        <strain evidence="4">SM117</strain>
    </source>
</reference>
<sequence length="436" mass="45756">MKKIVLAVLAAWCALDAGAAAARDVVVHAGHLIDGTGAAPRSQVSILITDDRITAIEPGYVSPADAEIVDLTGATVLPGLIDCHVHILSTFHKGDPVRNAVTRTSYDDLVDGVNDVRASLLAGFTSLRSLGDDTRAVAALRRNVAAGVVPGPRLWVSGAALGPTAGHSDHANGLDPALSHPEWAEGVIDNPEEARRAVRLHHREGANVIKIMPSGGVMSIGDNPRLQLMADDEIAAVVAAAHALDMKVAAHAHGKAAIDRAVALGVDSIEHGTYADAESFALMKRHGTYLVPTMLVAERVYERAKTHPEQLNPSTAEKALEVAPRIRNNLRNAYRAGVKIAFGTDTFGLSAHGENAQEFALLVGAGLTPMEAILTATRNAADLIGASQDIGSVQAGRYADLIAVDGDPVADVRVLEDVSFVMKGGIVVKRDGRSRL</sequence>
<dbReference type="InterPro" id="IPR051781">
    <property type="entry name" value="Metallo-dep_Hydrolase"/>
</dbReference>
<keyword evidence="1" id="KW-0732">Signal</keyword>
<protein>
    <submittedName>
        <fullName evidence="3">Imidazolonepropionase</fullName>
    </submittedName>
</protein>
<organism evidence="3 4">
    <name type="scientific">Novosphingobium mathurense</name>
    <dbReference type="NCBI Taxonomy" id="428990"/>
    <lineage>
        <taxon>Bacteria</taxon>
        <taxon>Pseudomonadati</taxon>
        <taxon>Pseudomonadota</taxon>
        <taxon>Alphaproteobacteria</taxon>
        <taxon>Sphingomonadales</taxon>
        <taxon>Sphingomonadaceae</taxon>
        <taxon>Novosphingobium</taxon>
    </lineage>
</organism>
<evidence type="ECO:0000313" key="3">
    <source>
        <dbReference type="EMBL" id="SLK10153.1"/>
    </source>
</evidence>
<feature type="signal peptide" evidence="1">
    <location>
        <begin position="1"/>
        <end position="21"/>
    </location>
</feature>
<dbReference type="RefSeq" id="WP_079731759.1">
    <property type="nucleotide sequence ID" value="NZ_FVZE01000011.1"/>
</dbReference>
<evidence type="ECO:0000259" key="2">
    <source>
        <dbReference type="Pfam" id="PF01979"/>
    </source>
</evidence>
<dbReference type="InterPro" id="IPR057744">
    <property type="entry name" value="OTAase-like"/>
</dbReference>
<feature type="domain" description="Amidohydrolase-related" evidence="2">
    <location>
        <begin position="75"/>
        <end position="426"/>
    </location>
</feature>